<dbReference type="Proteomes" id="UP001161247">
    <property type="component" value="Chromosome 6"/>
</dbReference>
<organism evidence="4 5">
    <name type="scientific">Oldenlandia corymbosa var. corymbosa</name>
    <dbReference type="NCBI Taxonomy" id="529605"/>
    <lineage>
        <taxon>Eukaryota</taxon>
        <taxon>Viridiplantae</taxon>
        <taxon>Streptophyta</taxon>
        <taxon>Embryophyta</taxon>
        <taxon>Tracheophyta</taxon>
        <taxon>Spermatophyta</taxon>
        <taxon>Magnoliopsida</taxon>
        <taxon>eudicotyledons</taxon>
        <taxon>Gunneridae</taxon>
        <taxon>Pentapetalae</taxon>
        <taxon>asterids</taxon>
        <taxon>lamiids</taxon>
        <taxon>Gentianales</taxon>
        <taxon>Rubiaceae</taxon>
        <taxon>Rubioideae</taxon>
        <taxon>Spermacoceae</taxon>
        <taxon>Hedyotis-Oldenlandia complex</taxon>
        <taxon>Oldenlandia</taxon>
    </lineage>
</organism>
<accession>A0AAV1DQS2</accession>
<dbReference type="FunFam" id="3.90.70.80:FF:000009">
    <property type="entry name" value="OTU domain-containing protein 3"/>
    <property type="match status" value="1"/>
</dbReference>
<dbReference type="PANTHER" id="PTHR12419">
    <property type="entry name" value="OTU DOMAIN CONTAINING PROTEIN"/>
    <property type="match status" value="1"/>
</dbReference>
<dbReference type="InterPro" id="IPR003323">
    <property type="entry name" value="OTU_dom"/>
</dbReference>
<dbReference type="GO" id="GO:0004843">
    <property type="term" value="F:cysteine-type deubiquitinase activity"/>
    <property type="evidence" value="ECO:0007669"/>
    <property type="project" value="TreeGrafter"/>
</dbReference>
<dbReference type="CDD" id="cd14279">
    <property type="entry name" value="CUE"/>
    <property type="match status" value="1"/>
</dbReference>
<comment type="similarity">
    <text evidence="1">Belongs to the peptidase C85 family.</text>
</comment>
<dbReference type="InterPro" id="IPR004027">
    <property type="entry name" value="SEC_C_motif"/>
</dbReference>
<dbReference type="Gene3D" id="3.90.70.80">
    <property type="match status" value="1"/>
</dbReference>
<dbReference type="Pfam" id="PF02338">
    <property type="entry name" value="OTU"/>
    <property type="match status" value="1"/>
</dbReference>
<evidence type="ECO:0000259" key="3">
    <source>
        <dbReference type="PROSITE" id="PS50802"/>
    </source>
</evidence>
<dbReference type="SUPFAM" id="SSF54001">
    <property type="entry name" value="Cysteine proteinases"/>
    <property type="match status" value="1"/>
</dbReference>
<gene>
    <name evidence="4" type="ORF">OLC1_LOCUS17909</name>
</gene>
<proteinExistence type="inferred from homology"/>
<dbReference type="InterPro" id="IPR038765">
    <property type="entry name" value="Papain-like_cys_pep_sf"/>
</dbReference>
<dbReference type="GO" id="GO:0016579">
    <property type="term" value="P:protein deubiquitination"/>
    <property type="evidence" value="ECO:0007669"/>
    <property type="project" value="TreeGrafter"/>
</dbReference>
<dbReference type="SUPFAM" id="SSF103642">
    <property type="entry name" value="Sec-C motif"/>
    <property type="match status" value="1"/>
</dbReference>
<feature type="region of interest" description="Disordered" evidence="2">
    <location>
        <begin position="1"/>
        <end position="28"/>
    </location>
</feature>
<sequence length="377" mass="42374">MVKTKHQKSKPKQNPKSSHAKKHGKPADISEFRKQLDGLGLKIIQVTADGNCFFRALGDQLEGDEEQHQKYRNMVVKYIMENREIFEPFIEDEVPFDDYCQSMEKDGTWAGHMELQAASLVTRCNICIHRHDFPRWYIRNFDSREVRMIHLSYHDGEHYNSVRSKDDTCAGPARPIFIKADGDLSTTSNKAKTSNTKSREEAAGNFVETGCLKMVIDGTGCMDIEKVKKVLEEVNGDADAAIEYLIAQQGSENDIVANEVPSSEDLNHGEHQTEECKQQSAISESRTSNLERSRTKKSLPSDDKKIPRNKLCPCGSRKKYKSCCGSVAGKSSARLTINRTFEDADKKDKKQRKKASKATNHDQPAGGQQLDLGALCI</sequence>
<dbReference type="InterPro" id="IPR050704">
    <property type="entry name" value="Peptidase_C85-like"/>
</dbReference>
<reference evidence="4" key="1">
    <citation type="submission" date="2023-03" db="EMBL/GenBank/DDBJ databases">
        <authorList>
            <person name="Julca I."/>
        </authorList>
    </citation>
    <scope>NUCLEOTIDE SEQUENCE</scope>
</reference>
<dbReference type="PROSITE" id="PS50802">
    <property type="entry name" value="OTU"/>
    <property type="match status" value="1"/>
</dbReference>
<dbReference type="Pfam" id="PF02810">
    <property type="entry name" value="SEC-C"/>
    <property type="match status" value="1"/>
</dbReference>
<dbReference type="EMBL" id="OX459123">
    <property type="protein sequence ID" value="CAI9110196.1"/>
    <property type="molecule type" value="Genomic_DNA"/>
</dbReference>
<dbReference type="CDD" id="cd22771">
    <property type="entry name" value="OTU_plant_OTU7-like"/>
    <property type="match status" value="1"/>
</dbReference>
<name>A0AAV1DQS2_OLDCO</name>
<dbReference type="AlphaFoldDB" id="A0AAV1DQS2"/>
<feature type="region of interest" description="Disordered" evidence="2">
    <location>
        <begin position="263"/>
        <end position="304"/>
    </location>
</feature>
<feature type="compositionally biased region" description="Polar residues" evidence="2">
    <location>
        <begin position="278"/>
        <end position="288"/>
    </location>
</feature>
<dbReference type="Gene3D" id="3.10.450.50">
    <property type="match status" value="1"/>
</dbReference>
<feature type="compositionally biased region" description="Basic residues" evidence="2">
    <location>
        <begin position="1"/>
        <end position="24"/>
    </location>
</feature>
<feature type="domain" description="OTU" evidence="3">
    <location>
        <begin position="41"/>
        <end position="165"/>
    </location>
</feature>
<feature type="compositionally biased region" description="Basic and acidic residues" evidence="2">
    <location>
        <begin position="265"/>
        <end position="277"/>
    </location>
</feature>
<protein>
    <submittedName>
        <fullName evidence="4">OLC1v1010176C2</fullName>
    </submittedName>
</protein>
<dbReference type="PANTHER" id="PTHR12419:SF7">
    <property type="entry name" value="OTU DOMAIN-CONTAINING PROTEIN 3"/>
    <property type="match status" value="1"/>
</dbReference>
<evidence type="ECO:0000313" key="5">
    <source>
        <dbReference type="Proteomes" id="UP001161247"/>
    </source>
</evidence>
<keyword evidence="5" id="KW-1185">Reference proteome</keyword>
<evidence type="ECO:0000256" key="1">
    <source>
        <dbReference type="ARBA" id="ARBA00010407"/>
    </source>
</evidence>
<feature type="compositionally biased region" description="Basic and acidic residues" evidence="2">
    <location>
        <begin position="289"/>
        <end position="304"/>
    </location>
</feature>
<feature type="region of interest" description="Disordered" evidence="2">
    <location>
        <begin position="339"/>
        <end position="377"/>
    </location>
</feature>
<evidence type="ECO:0000313" key="4">
    <source>
        <dbReference type="EMBL" id="CAI9110196.1"/>
    </source>
</evidence>
<evidence type="ECO:0000256" key="2">
    <source>
        <dbReference type="SAM" id="MobiDB-lite"/>
    </source>
</evidence>